<sequence>MAGGPHTSAATVAPADEHSAWTSAPGRGEPYPPASLAATASSSSATIGHAAAQAPCTFRPRKRSLSVGGENGCCNFFARQVEQYGLQPLLTSPVATCYFLASTISNYTPETLLFYLEAEHYRTASFPDNDRRTRYAKGLYKAFISHRAPLEINISHAMRLRITGTFRATEPATPAIFQETQAHALGLLEQDFAQFRQRPLFRRMMADLSTPPVAAAAAGAAAAASAPSLRTGGRVQHLRAVAAVYDALATTYGIHCLPPGKPRLVESEAPLFTKFADMDLTSTELLTALPAWLCRTTIRLLDTPMPSSHEELGHMLRATCGPAPRPPTADPTVLAPPRASPVAAVASEPAAAHAEPADSPACVDGSAKKASKQKSLQRLRLRFLSEPADSQARHDTSGPASAPATVRSRWDSLWGSRRRRP</sequence>
<dbReference type="PANTHER" id="PTHR10845:SF192">
    <property type="entry name" value="DOUBLE HIT, ISOFORM B"/>
    <property type="match status" value="1"/>
</dbReference>
<protein>
    <recommendedName>
        <fullName evidence="2">RGS domain-containing protein</fullName>
    </recommendedName>
</protein>
<keyword evidence="4" id="KW-1185">Reference proteome</keyword>
<feature type="region of interest" description="Disordered" evidence="1">
    <location>
        <begin position="317"/>
        <end position="421"/>
    </location>
</feature>
<dbReference type="EMBL" id="JANBOI010000047">
    <property type="protein sequence ID" value="KAJ1734971.1"/>
    <property type="molecule type" value="Genomic_DNA"/>
</dbReference>
<dbReference type="PANTHER" id="PTHR10845">
    <property type="entry name" value="REGULATOR OF G PROTEIN SIGNALING"/>
    <property type="match status" value="1"/>
</dbReference>
<name>A0A9W7YGE2_9FUNG</name>
<proteinExistence type="predicted"/>
<dbReference type="PROSITE" id="PS50132">
    <property type="entry name" value="RGS"/>
    <property type="match status" value="1"/>
</dbReference>
<evidence type="ECO:0000313" key="3">
    <source>
        <dbReference type="EMBL" id="KAJ1734971.1"/>
    </source>
</evidence>
<feature type="compositionally biased region" description="Low complexity" evidence="1">
    <location>
        <begin position="335"/>
        <end position="361"/>
    </location>
</feature>
<dbReference type="Pfam" id="PF00615">
    <property type="entry name" value="RGS"/>
    <property type="match status" value="1"/>
</dbReference>
<organism evidence="3 4">
    <name type="scientific">Coemansia biformis</name>
    <dbReference type="NCBI Taxonomy" id="1286918"/>
    <lineage>
        <taxon>Eukaryota</taxon>
        <taxon>Fungi</taxon>
        <taxon>Fungi incertae sedis</taxon>
        <taxon>Zoopagomycota</taxon>
        <taxon>Kickxellomycotina</taxon>
        <taxon>Kickxellomycetes</taxon>
        <taxon>Kickxellales</taxon>
        <taxon>Kickxellaceae</taxon>
        <taxon>Coemansia</taxon>
    </lineage>
</organism>
<reference evidence="3" key="1">
    <citation type="submission" date="2022-07" db="EMBL/GenBank/DDBJ databases">
        <title>Phylogenomic reconstructions and comparative analyses of Kickxellomycotina fungi.</title>
        <authorList>
            <person name="Reynolds N.K."/>
            <person name="Stajich J.E."/>
            <person name="Barry K."/>
            <person name="Grigoriev I.V."/>
            <person name="Crous P."/>
            <person name="Smith M.E."/>
        </authorList>
    </citation>
    <scope>NUCLEOTIDE SEQUENCE</scope>
    <source>
        <strain evidence="3">BCRC 34381</strain>
    </source>
</reference>
<comment type="caution">
    <text evidence="3">The sequence shown here is derived from an EMBL/GenBank/DDBJ whole genome shotgun (WGS) entry which is preliminary data.</text>
</comment>
<feature type="compositionally biased region" description="Basic residues" evidence="1">
    <location>
        <begin position="369"/>
        <end position="381"/>
    </location>
</feature>
<gene>
    <name evidence="3" type="ORF">LPJ61_000790</name>
</gene>
<dbReference type="InterPro" id="IPR036305">
    <property type="entry name" value="RGS_sf"/>
</dbReference>
<feature type="domain" description="RGS" evidence="2">
    <location>
        <begin position="85"/>
        <end position="205"/>
    </location>
</feature>
<dbReference type="InterPro" id="IPR044926">
    <property type="entry name" value="RGS_subdomain_2"/>
</dbReference>
<dbReference type="SMART" id="SM00315">
    <property type="entry name" value="RGS"/>
    <property type="match status" value="1"/>
</dbReference>
<feature type="region of interest" description="Disordered" evidence="1">
    <location>
        <begin position="1"/>
        <end position="37"/>
    </location>
</feature>
<dbReference type="OrthoDB" id="196547at2759"/>
<dbReference type="Proteomes" id="UP001143981">
    <property type="component" value="Unassembled WGS sequence"/>
</dbReference>
<dbReference type="AlphaFoldDB" id="A0A9W7YGE2"/>
<dbReference type="SUPFAM" id="SSF48097">
    <property type="entry name" value="Regulator of G-protein signaling, RGS"/>
    <property type="match status" value="1"/>
</dbReference>
<evidence type="ECO:0000259" key="2">
    <source>
        <dbReference type="PROSITE" id="PS50132"/>
    </source>
</evidence>
<dbReference type="Gene3D" id="1.10.167.10">
    <property type="entry name" value="Regulator of G-protein Signalling 4, domain 2"/>
    <property type="match status" value="1"/>
</dbReference>
<dbReference type="CDD" id="cd07440">
    <property type="entry name" value="RGS"/>
    <property type="match status" value="1"/>
</dbReference>
<evidence type="ECO:0000256" key="1">
    <source>
        <dbReference type="SAM" id="MobiDB-lite"/>
    </source>
</evidence>
<accession>A0A9W7YGE2</accession>
<evidence type="ECO:0000313" key="4">
    <source>
        <dbReference type="Proteomes" id="UP001143981"/>
    </source>
</evidence>
<dbReference type="InterPro" id="IPR016137">
    <property type="entry name" value="RGS"/>
</dbReference>